<dbReference type="Pfam" id="PF24943">
    <property type="entry name" value="Fn3_Dep-1_2nd"/>
    <property type="match status" value="1"/>
</dbReference>
<accession>A0A914VWA9</accession>
<organism evidence="2 3">
    <name type="scientific">Plectus sambesii</name>
    <dbReference type="NCBI Taxonomy" id="2011161"/>
    <lineage>
        <taxon>Eukaryota</taxon>
        <taxon>Metazoa</taxon>
        <taxon>Ecdysozoa</taxon>
        <taxon>Nematoda</taxon>
        <taxon>Chromadorea</taxon>
        <taxon>Plectida</taxon>
        <taxon>Plectina</taxon>
        <taxon>Plectoidea</taxon>
        <taxon>Plectidae</taxon>
        <taxon>Plectus</taxon>
    </lineage>
</organism>
<evidence type="ECO:0000313" key="2">
    <source>
        <dbReference type="Proteomes" id="UP000887566"/>
    </source>
</evidence>
<dbReference type="Pfam" id="PF24950">
    <property type="entry name" value="Fn3_Dep-1_6th"/>
    <property type="match status" value="1"/>
</dbReference>
<dbReference type="Pfam" id="PF24940">
    <property type="entry name" value="Fn3_Dep-1_5th"/>
    <property type="match status" value="1"/>
</dbReference>
<dbReference type="SMART" id="SM00060">
    <property type="entry name" value="FN3"/>
    <property type="match status" value="5"/>
</dbReference>
<dbReference type="InterPro" id="IPR056968">
    <property type="entry name" value="Fn3_Dep-1_2nd"/>
</dbReference>
<dbReference type="PROSITE" id="PS50853">
    <property type="entry name" value="FN3"/>
    <property type="match status" value="2"/>
</dbReference>
<dbReference type="GO" id="GO:0016020">
    <property type="term" value="C:membrane"/>
    <property type="evidence" value="ECO:0007669"/>
    <property type="project" value="UniProtKB-SubCell"/>
</dbReference>
<feature type="domain" description="Fibronectin type-III" evidence="1">
    <location>
        <begin position="347"/>
        <end position="440"/>
    </location>
</feature>
<name>A0A914VWA9_9BILA</name>
<dbReference type="Proteomes" id="UP000887566">
    <property type="component" value="Unplaced"/>
</dbReference>
<dbReference type="InterPro" id="IPR056969">
    <property type="entry name" value="Fn3_Dep-1_6th"/>
</dbReference>
<dbReference type="InterPro" id="IPR056970">
    <property type="entry name" value="Fn3_Dep-1_4th"/>
</dbReference>
<proteinExistence type="predicted"/>
<dbReference type="WBParaSite" id="PSAMB.scaffold2525size22734.g18081.t1">
    <property type="protein sequence ID" value="PSAMB.scaffold2525size22734.g18081.t1"/>
    <property type="gene ID" value="PSAMB.scaffold2525size22734.g18081"/>
</dbReference>
<dbReference type="InterPro" id="IPR056967">
    <property type="entry name" value="Fn3_Dep-1_1st"/>
</dbReference>
<dbReference type="InterPro" id="IPR050713">
    <property type="entry name" value="RTP_Phos/Ushers"/>
</dbReference>
<dbReference type="Gene3D" id="2.60.40.10">
    <property type="entry name" value="Immunoglobulins"/>
    <property type="match status" value="3"/>
</dbReference>
<evidence type="ECO:0000259" key="1">
    <source>
        <dbReference type="PROSITE" id="PS50853"/>
    </source>
</evidence>
<dbReference type="PANTHER" id="PTHR46957">
    <property type="entry name" value="CYTOKINE RECEPTOR"/>
    <property type="match status" value="1"/>
</dbReference>
<dbReference type="PANTHER" id="PTHR46957:SF3">
    <property type="entry name" value="CYTOKINE RECEPTOR"/>
    <property type="match status" value="1"/>
</dbReference>
<dbReference type="InterPro" id="IPR056966">
    <property type="entry name" value="Fn3_Dep-1_5th"/>
</dbReference>
<evidence type="ECO:0000313" key="3">
    <source>
        <dbReference type="WBParaSite" id="PSAMB.scaffold2525size22734.g18081.t1"/>
    </source>
</evidence>
<sequence>MKFLDQLSNTFQLCKDQKWDLGHSGGGPLICVFHLGTNLPMKMPSALVWVRIFLLGGCLHLGASAQQRSSSAFTHDGSPFTRLYTVAVSAPLPTEETTISSDDQPLWRPWEGLTGTSVKTPIVQQQDTAKPTGSQITVAPHTGAPLTAPDFTIKKHPDYPWAILHIFAPKEPFRLGYLEFRVNYTDLTTTDGSIPPGSYVINSESNDAFSVYGMHPGHDYKIVIVGKPIDQSKDWAILRTEHVTMDTVVPDFNGANASIEATMDSITLRAMKTPSALQDYFQIEYARLDPFLRYTPLTVTDIPEQRSIELYLGNLSPGRNYNISVTAVRGDLFSKPWQEIITTKPLMPRDIRMNDLHSTTVILEWKEPLQSGVDRYKVAYGPVNENSTLVKVNDIRETNVQLSEGLFPGKKFVFAVYSEKGAQVSDAATLEQTIKPLAPTDLQITPDFGQHMFRVDLMVPGSGASKSDSCGIELVSDVVEKIVLTSSVTTLADAARRRCTFLLALVPGRRYEMLAWTISENTTSNKLSNNTALRPAFSLKALGLELRHSERDNGVELHWPEGESAVAELNEIWGKLVGNDSLLHLRVDPVTQPTKWVEQSKQLEGSPAHRQPIKVSDLRRGACYKVQIYTVTKSGIVSANRTEEFMRIEPPSGNFSLQEVTRTSANLNIDLMTSSADLPDCNVRFKATDANGSVVNERTMPLASRAIPITLGNLTPYQKYICRADIVCGSPNDKADKECPVKVRSIAEYRFETNQDRPGPITNLTVTTINPFTVRLAWREPMDPNGRIIRYIVTVYPQDGLEAQWNVTVMAHEGGVSGQSIEAIVDKLVGGLTYQFDVRAMTEAGLGKPARAGFLNSEEAYKDGGPFTVKMPIWAPPKPQGTLEVLMNTVRVSDLTIRFSTELFSTRHGLLEKYAVIVVEVAATDSDFSTVFVDDLTNRTSTWGQVSRLPVWPAYVALESPIEHAKDFVPARTITEVIGVDERCAIDHLDVVCNGPLRPGRAYRIKIRLYTTPLLWTDSAYSELVVTGTCLLFD</sequence>
<dbReference type="SUPFAM" id="SSF49265">
    <property type="entry name" value="Fibronectin type III"/>
    <property type="match status" value="2"/>
</dbReference>
<feature type="domain" description="Fibronectin type-III" evidence="1">
    <location>
        <begin position="760"/>
        <end position="860"/>
    </location>
</feature>
<dbReference type="InterPro" id="IPR013783">
    <property type="entry name" value="Ig-like_fold"/>
</dbReference>
<dbReference type="Pfam" id="PF24946">
    <property type="entry name" value="Fn3_Dep-1_4th"/>
    <property type="match status" value="1"/>
</dbReference>
<dbReference type="InterPro" id="IPR003961">
    <property type="entry name" value="FN3_dom"/>
</dbReference>
<dbReference type="InterPro" id="IPR057482">
    <property type="entry name" value="Fn3_Dep-1_3rd"/>
</dbReference>
<dbReference type="InterPro" id="IPR036116">
    <property type="entry name" value="FN3_sf"/>
</dbReference>
<dbReference type="Pfam" id="PF25300">
    <property type="entry name" value="Fn3_Dep-1_3rd"/>
    <property type="match status" value="1"/>
</dbReference>
<protein>
    <submittedName>
        <fullName evidence="3">Fibronectin type-III domain-containing protein</fullName>
    </submittedName>
</protein>
<dbReference type="CDD" id="cd00063">
    <property type="entry name" value="FN3"/>
    <property type="match status" value="2"/>
</dbReference>
<reference evidence="3" key="1">
    <citation type="submission" date="2022-11" db="UniProtKB">
        <authorList>
            <consortium name="WormBaseParasite"/>
        </authorList>
    </citation>
    <scope>IDENTIFICATION</scope>
</reference>
<dbReference type="Pfam" id="PF00041">
    <property type="entry name" value="fn3"/>
    <property type="match status" value="1"/>
</dbReference>
<dbReference type="AlphaFoldDB" id="A0A914VWA9"/>
<dbReference type="Pfam" id="PF24942">
    <property type="entry name" value="Fn3_Dep-1_1st"/>
    <property type="match status" value="1"/>
</dbReference>
<keyword evidence="2" id="KW-1185">Reference proteome</keyword>